<accession>A0AAW1HV80</accession>
<feature type="compositionally biased region" description="Basic and acidic residues" evidence="1">
    <location>
        <begin position="51"/>
        <end position="66"/>
    </location>
</feature>
<reference evidence="2 3" key="1">
    <citation type="journal article" date="2024" name="BMC Genomics">
        <title>De novo assembly and annotation of Popillia japonica's genome with initial clues to its potential as an invasive pest.</title>
        <authorList>
            <person name="Cucini C."/>
            <person name="Boschi S."/>
            <person name="Funari R."/>
            <person name="Cardaioli E."/>
            <person name="Iannotti N."/>
            <person name="Marturano G."/>
            <person name="Paoli F."/>
            <person name="Bruttini M."/>
            <person name="Carapelli A."/>
            <person name="Frati F."/>
            <person name="Nardi F."/>
        </authorList>
    </citation>
    <scope>NUCLEOTIDE SEQUENCE [LARGE SCALE GENOMIC DNA]</scope>
    <source>
        <strain evidence="2">DMR45628</strain>
    </source>
</reference>
<proteinExistence type="predicted"/>
<keyword evidence="3" id="KW-1185">Reference proteome</keyword>
<dbReference type="Proteomes" id="UP001458880">
    <property type="component" value="Unassembled WGS sequence"/>
</dbReference>
<protein>
    <submittedName>
        <fullName evidence="2">Uncharacterized protein</fullName>
    </submittedName>
</protein>
<name>A0AAW1HV80_POPJA</name>
<dbReference type="AlphaFoldDB" id="A0AAW1HV80"/>
<feature type="region of interest" description="Disordered" evidence="1">
    <location>
        <begin position="42"/>
        <end position="66"/>
    </location>
</feature>
<sequence length="66" mass="7716">MAGNPTLDRYGVDRFNGKDFNSWKFRIEAVLDQLELKQCIGTQMSSESTEEEQKNDNRFDVERLQS</sequence>
<organism evidence="2 3">
    <name type="scientific">Popillia japonica</name>
    <name type="common">Japanese beetle</name>
    <dbReference type="NCBI Taxonomy" id="7064"/>
    <lineage>
        <taxon>Eukaryota</taxon>
        <taxon>Metazoa</taxon>
        <taxon>Ecdysozoa</taxon>
        <taxon>Arthropoda</taxon>
        <taxon>Hexapoda</taxon>
        <taxon>Insecta</taxon>
        <taxon>Pterygota</taxon>
        <taxon>Neoptera</taxon>
        <taxon>Endopterygota</taxon>
        <taxon>Coleoptera</taxon>
        <taxon>Polyphaga</taxon>
        <taxon>Scarabaeiformia</taxon>
        <taxon>Scarabaeidae</taxon>
        <taxon>Rutelinae</taxon>
        <taxon>Popillia</taxon>
    </lineage>
</organism>
<evidence type="ECO:0000313" key="3">
    <source>
        <dbReference type="Proteomes" id="UP001458880"/>
    </source>
</evidence>
<evidence type="ECO:0000313" key="2">
    <source>
        <dbReference type="EMBL" id="KAK9680307.1"/>
    </source>
</evidence>
<comment type="caution">
    <text evidence="2">The sequence shown here is derived from an EMBL/GenBank/DDBJ whole genome shotgun (WGS) entry which is preliminary data.</text>
</comment>
<gene>
    <name evidence="2" type="ORF">QE152_g39196</name>
</gene>
<dbReference type="EMBL" id="JASPKY010000913">
    <property type="protein sequence ID" value="KAK9680307.1"/>
    <property type="molecule type" value="Genomic_DNA"/>
</dbReference>
<evidence type="ECO:0000256" key="1">
    <source>
        <dbReference type="SAM" id="MobiDB-lite"/>
    </source>
</evidence>